<reference evidence="1 2" key="1">
    <citation type="submission" date="2017-09" db="EMBL/GenBank/DDBJ databases">
        <authorList>
            <person name="Ehlers B."/>
            <person name="Leendertz F.H."/>
        </authorList>
    </citation>
    <scope>NUCLEOTIDE SEQUENCE [LARGE SCALE GENOMIC DNA]</scope>
    <source>
        <strain evidence="1 2">DSM 27208</strain>
    </source>
</reference>
<dbReference type="RefSeq" id="WP_097008874.1">
    <property type="nucleotide sequence ID" value="NZ_OBEJ01000002.1"/>
</dbReference>
<name>A0A285NTK3_NATPI</name>
<proteinExistence type="predicted"/>
<dbReference type="AlphaFoldDB" id="A0A285NTK3"/>
<gene>
    <name evidence="1" type="ORF">SAMN06269185_1957</name>
</gene>
<organism evidence="1 2">
    <name type="scientific">Natronoarchaeum philippinense</name>
    <dbReference type="NCBI Taxonomy" id="558529"/>
    <lineage>
        <taxon>Archaea</taxon>
        <taxon>Methanobacteriati</taxon>
        <taxon>Methanobacteriota</taxon>
        <taxon>Stenosarchaea group</taxon>
        <taxon>Halobacteria</taxon>
        <taxon>Halobacteriales</taxon>
        <taxon>Natronoarchaeaceae</taxon>
    </lineage>
</organism>
<evidence type="ECO:0000313" key="1">
    <source>
        <dbReference type="EMBL" id="SNZ12852.1"/>
    </source>
</evidence>
<protein>
    <submittedName>
        <fullName evidence="1">Uncharacterized protein</fullName>
    </submittedName>
</protein>
<evidence type="ECO:0000313" key="2">
    <source>
        <dbReference type="Proteomes" id="UP000219453"/>
    </source>
</evidence>
<dbReference type="OrthoDB" id="2889at2157"/>
<sequence>MLWIVAVIVALLLIQWTVEYVLKSRVRVCTNCGNFFSKQGWLFGYPSPPSACPECGTDVHQSE</sequence>
<dbReference type="EMBL" id="OBEJ01000002">
    <property type="protein sequence ID" value="SNZ12852.1"/>
    <property type="molecule type" value="Genomic_DNA"/>
</dbReference>
<keyword evidence="2" id="KW-1185">Reference proteome</keyword>
<dbReference type="Proteomes" id="UP000219453">
    <property type="component" value="Unassembled WGS sequence"/>
</dbReference>
<accession>A0A285NTK3</accession>